<dbReference type="AlphaFoldDB" id="A0A7M5TSG0"/>
<evidence type="ECO:0000313" key="2">
    <source>
        <dbReference type="Proteomes" id="UP000594262"/>
    </source>
</evidence>
<sequence>MNKDAEVNRVAATAVAAAIASATAEHIAKQSNPTMGAKAAARAAEVADAVAKGDSERASQAVIAAAKAVEEIIAFSVNRQSISSYKAVGEDSMTSLNENNCGRRTNGMSKKSRMCILL</sequence>
<name>A0A7M5TSG0_9CNID</name>
<keyword evidence="2" id="KW-1185">Reference proteome</keyword>
<protein>
    <submittedName>
        <fullName evidence="1">Uncharacterized protein</fullName>
    </submittedName>
</protein>
<organism evidence="1 2">
    <name type="scientific">Clytia hemisphaerica</name>
    <dbReference type="NCBI Taxonomy" id="252671"/>
    <lineage>
        <taxon>Eukaryota</taxon>
        <taxon>Metazoa</taxon>
        <taxon>Cnidaria</taxon>
        <taxon>Hydrozoa</taxon>
        <taxon>Hydroidolina</taxon>
        <taxon>Leptothecata</taxon>
        <taxon>Obeliida</taxon>
        <taxon>Clytiidae</taxon>
        <taxon>Clytia</taxon>
    </lineage>
</organism>
<accession>A0A7M5TSG0</accession>
<dbReference type="EnsemblMetazoa" id="CLYHEMT001125.1">
    <property type="protein sequence ID" value="CLYHEMP001125.1"/>
    <property type="gene ID" value="CLYHEMG001125"/>
</dbReference>
<evidence type="ECO:0000313" key="1">
    <source>
        <dbReference type="EnsemblMetazoa" id="CLYHEMP001125.1"/>
    </source>
</evidence>
<proteinExistence type="predicted"/>
<dbReference type="Proteomes" id="UP000594262">
    <property type="component" value="Unplaced"/>
</dbReference>
<reference evidence="1" key="1">
    <citation type="submission" date="2021-01" db="UniProtKB">
        <authorList>
            <consortium name="EnsemblMetazoa"/>
        </authorList>
    </citation>
    <scope>IDENTIFICATION</scope>
</reference>